<comment type="caution">
    <text evidence="3">The sequence shown here is derived from an EMBL/GenBank/DDBJ whole genome shotgun (WGS) entry which is preliminary data.</text>
</comment>
<organism evidence="3 4">
    <name type="scientific">Batillaria attramentaria</name>
    <dbReference type="NCBI Taxonomy" id="370345"/>
    <lineage>
        <taxon>Eukaryota</taxon>
        <taxon>Metazoa</taxon>
        <taxon>Spiralia</taxon>
        <taxon>Lophotrochozoa</taxon>
        <taxon>Mollusca</taxon>
        <taxon>Gastropoda</taxon>
        <taxon>Caenogastropoda</taxon>
        <taxon>Sorbeoconcha</taxon>
        <taxon>Cerithioidea</taxon>
        <taxon>Batillariidae</taxon>
        <taxon>Batillaria</taxon>
    </lineage>
</organism>
<evidence type="ECO:0000256" key="1">
    <source>
        <dbReference type="SAM" id="MobiDB-lite"/>
    </source>
</evidence>
<keyword evidence="4" id="KW-1185">Reference proteome</keyword>
<dbReference type="Pfam" id="PF10419">
    <property type="entry name" value="TFIIIC_sub6"/>
    <property type="match status" value="1"/>
</dbReference>
<reference evidence="3 4" key="1">
    <citation type="journal article" date="2023" name="Sci. Data">
        <title>Genome assembly of the Korean intertidal mud-creeper Batillaria attramentaria.</title>
        <authorList>
            <person name="Patra A.K."/>
            <person name="Ho P.T."/>
            <person name="Jun S."/>
            <person name="Lee S.J."/>
            <person name="Kim Y."/>
            <person name="Won Y.J."/>
        </authorList>
    </citation>
    <scope>NUCLEOTIDE SEQUENCE [LARGE SCALE GENOMIC DNA]</scope>
    <source>
        <strain evidence="3">Wonlab-2016</strain>
    </source>
</reference>
<proteinExistence type="predicted"/>
<dbReference type="AlphaFoldDB" id="A0ABD0LPG6"/>
<dbReference type="Proteomes" id="UP001519460">
    <property type="component" value="Unassembled WGS sequence"/>
</dbReference>
<dbReference type="PANTHER" id="PTHR21860">
    <property type="entry name" value="TRANSCRIPTION INITIATION FACTOR IIIC TFIIIC , POLYPEPTIDE 6-RELATED"/>
    <property type="match status" value="1"/>
</dbReference>
<dbReference type="EMBL" id="JACVVK020000033">
    <property type="protein sequence ID" value="KAK7501105.1"/>
    <property type="molecule type" value="Genomic_DNA"/>
</dbReference>
<evidence type="ECO:0000259" key="2">
    <source>
        <dbReference type="Pfam" id="PF10419"/>
    </source>
</evidence>
<dbReference type="InterPro" id="IPR042771">
    <property type="entry name" value="GTF3C6-like"/>
</dbReference>
<protein>
    <recommendedName>
        <fullName evidence="2">Transcription factor TFIIIC triple barrel domain-containing protein</fullName>
    </recommendedName>
</protein>
<dbReference type="PANTHER" id="PTHR21860:SF2">
    <property type="entry name" value="GENERAL TRANSCRIPTION FACTOR 3C POLYPEPTIDE 6"/>
    <property type="match status" value="1"/>
</dbReference>
<sequence>MADEWEDESLVVIELTGAKDLQLLKADTIEAQILGPDTERPVMMVNGSTYAGRYEDSLGSCLIFQEKDVPVSSTKSGFISQKPSTNLELVCHSDKKLVLQPAFLLEKASAGTETSGIKAGESSVDEDGAGVPVDSEK</sequence>
<gene>
    <name evidence="3" type="ORF">BaRGS_00007590</name>
</gene>
<name>A0ABD0LPG6_9CAEN</name>
<dbReference type="Gene3D" id="2.60.40.4370">
    <property type="match status" value="1"/>
</dbReference>
<accession>A0ABD0LPG6</accession>
<feature type="region of interest" description="Disordered" evidence="1">
    <location>
        <begin position="112"/>
        <end position="137"/>
    </location>
</feature>
<evidence type="ECO:0000313" key="3">
    <source>
        <dbReference type="EMBL" id="KAK7501105.1"/>
    </source>
</evidence>
<evidence type="ECO:0000313" key="4">
    <source>
        <dbReference type="Proteomes" id="UP001519460"/>
    </source>
</evidence>
<dbReference type="InterPro" id="IPR019481">
    <property type="entry name" value="TFIIIC_triple_barrel"/>
</dbReference>
<feature type="domain" description="Transcription factor TFIIIC triple barrel" evidence="2">
    <location>
        <begin position="6"/>
        <end position="104"/>
    </location>
</feature>